<reference evidence="4 5" key="1">
    <citation type="submission" date="2020-08" db="EMBL/GenBank/DDBJ databases">
        <title>Novel species isolated from subtropical streams in China.</title>
        <authorList>
            <person name="Lu H."/>
        </authorList>
    </citation>
    <scope>NUCLEOTIDE SEQUENCE [LARGE SCALE GENOMIC DNA]</scope>
    <source>
        <strain evidence="4 5">NL8W</strain>
    </source>
</reference>
<keyword evidence="5" id="KW-1185">Reference proteome</keyword>
<accession>A0ABR6Z8W0</accession>
<evidence type="ECO:0000256" key="1">
    <source>
        <dbReference type="ARBA" id="ARBA00022475"/>
    </source>
</evidence>
<evidence type="ECO:0000256" key="2">
    <source>
        <dbReference type="ARBA" id="ARBA00022519"/>
    </source>
</evidence>
<dbReference type="RefSeq" id="WP_186953748.1">
    <property type="nucleotide sequence ID" value="NZ_JACOFX010000004.1"/>
</dbReference>
<dbReference type="Pfam" id="PF07348">
    <property type="entry name" value="Syd"/>
    <property type="match status" value="1"/>
</dbReference>
<evidence type="ECO:0000256" key="3">
    <source>
        <dbReference type="ARBA" id="ARBA00023136"/>
    </source>
</evidence>
<dbReference type="EMBL" id="JACOFX010000004">
    <property type="protein sequence ID" value="MBC3908212.1"/>
    <property type="molecule type" value="Genomic_DNA"/>
</dbReference>
<keyword evidence="1" id="KW-1003">Cell membrane</keyword>
<sequence length="175" mass="19549">MNPINDDKIIDHYPSNHEMKTIAELLLAGLEWQANVEKIEYIPDWPSPCAILPIDNEGIVAWRPVAIEGDTAFSALDLRPEIAEFFTSYFGRPIYANHSGEECTIYASWNQDELKSAANNVQLMLQEDAPICIATTSSDSYFGVCNTTGTVWLCEPGYPPMRQVAESLQAFLSEN</sequence>
<dbReference type="InterPro" id="IPR038228">
    <property type="entry name" value="Syd_sf"/>
</dbReference>
<dbReference type="Gene3D" id="3.40.1580.20">
    <property type="entry name" value="Syd protein"/>
    <property type="match status" value="1"/>
</dbReference>
<keyword evidence="2" id="KW-0997">Cell inner membrane</keyword>
<name>A0ABR6Z8W0_9BURK</name>
<dbReference type="Proteomes" id="UP000646911">
    <property type="component" value="Unassembled WGS sequence"/>
</dbReference>
<comment type="caution">
    <text evidence="4">The sequence shown here is derived from an EMBL/GenBank/DDBJ whole genome shotgun (WGS) entry which is preliminary data.</text>
</comment>
<evidence type="ECO:0000313" key="5">
    <source>
        <dbReference type="Proteomes" id="UP000646911"/>
    </source>
</evidence>
<protein>
    <submittedName>
        <fullName evidence="4">SecY-interacting protein Syd</fullName>
    </submittedName>
</protein>
<proteinExistence type="predicted"/>
<gene>
    <name evidence="4" type="ORF">H8L47_11655</name>
</gene>
<evidence type="ECO:0000313" key="4">
    <source>
        <dbReference type="EMBL" id="MBC3908212.1"/>
    </source>
</evidence>
<keyword evidence="3" id="KW-0472">Membrane</keyword>
<organism evidence="4 5">
    <name type="scientific">Undibacterium umbellatum</name>
    <dbReference type="NCBI Taxonomy" id="2762300"/>
    <lineage>
        <taxon>Bacteria</taxon>
        <taxon>Pseudomonadati</taxon>
        <taxon>Pseudomonadota</taxon>
        <taxon>Betaproteobacteria</taxon>
        <taxon>Burkholderiales</taxon>
        <taxon>Oxalobacteraceae</taxon>
        <taxon>Undibacterium</taxon>
    </lineage>
</organism>
<dbReference type="InterPro" id="IPR009948">
    <property type="entry name" value="Syd"/>
</dbReference>